<dbReference type="OrthoDB" id="77878at2759"/>
<proteinExistence type="predicted"/>
<name>A0A6P3WU87_DINQU</name>
<dbReference type="GO" id="GO:0017171">
    <property type="term" value="F:serine hydrolase activity"/>
    <property type="evidence" value="ECO:0007669"/>
    <property type="project" value="TreeGrafter"/>
</dbReference>
<evidence type="ECO:0000313" key="3">
    <source>
        <dbReference type="RefSeq" id="XP_014469438.1"/>
    </source>
</evidence>
<dbReference type="Pfam" id="PF05705">
    <property type="entry name" value="DUF829"/>
    <property type="match status" value="1"/>
</dbReference>
<dbReference type="SUPFAM" id="SSF53474">
    <property type="entry name" value="alpha/beta-Hydrolases"/>
    <property type="match status" value="1"/>
</dbReference>
<organism evidence="1 2">
    <name type="scientific">Dinoponera quadriceps</name>
    <name type="common">South American ant</name>
    <dbReference type="NCBI Taxonomy" id="609295"/>
    <lineage>
        <taxon>Eukaryota</taxon>
        <taxon>Metazoa</taxon>
        <taxon>Ecdysozoa</taxon>
        <taxon>Arthropoda</taxon>
        <taxon>Hexapoda</taxon>
        <taxon>Insecta</taxon>
        <taxon>Pterygota</taxon>
        <taxon>Neoptera</taxon>
        <taxon>Endopterygota</taxon>
        <taxon>Hymenoptera</taxon>
        <taxon>Apocrita</taxon>
        <taxon>Aculeata</taxon>
        <taxon>Formicoidea</taxon>
        <taxon>Formicidae</taxon>
        <taxon>Ponerinae</taxon>
        <taxon>Ponerini</taxon>
        <taxon>Dinoponera</taxon>
    </lineage>
</organism>
<dbReference type="KEGG" id="dqu:106741690"/>
<reference evidence="2 3" key="1">
    <citation type="submission" date="2025-04" db="UniProtKB">
        <authorList>
            <consortium name="RefSeq"/>
        </authorList>
    </citation>
    <scope>IDENTIFICATION</scope>
</reference>
<protein>
    <submittedName>
        <fullName evidence="2 3">Uncharacterized protein LOC106741690</fullName>
    </submittedName>
</protein>
<dbReference type="Gene3D" id="3.40.50.1820">
    <property type="entry name" value="alpha/beta hydrolase"/>
    <property type="match status" value="1"/>
</dbReference>
<dbReference type="RefSeq" id="XP_014469432.1">
    <property type="nucleotide sequence ID" value="XM_014613946.1"/>
</dbReference>
<dbReference type="Proteomes" id="UP000515204">
    <property type="component" value="Unplaced"/>
</dbReference>
<dbReference type="InterPro" id="IPR029058">
    <property type="entry name" value="AB_hydrolase_fold"/>
</dbReference>
<evidence type="ECO:0000313" key="2">
    <source>
        <dbReference type="RefSeq" id="XP_014469432.1"/>
    </source>
</evidence>
<dbReference type="GeneID" id="106741690"/>
<evidence type="ECO:0000313" key="1">
    <source>
        <dbReference type="Proteomes" id="UP000515204"/>
    </source>
</evidence>
<dbReference type="InterPro" id="IPR008547">
    <property type="entry name" value="DUF829_TMEM53"/>
</dbReference>
<sequence length="319" mass="37288">MMIVARTLRNVLAKSQINLHTQSQLSKHNQYVAIGRLARMLSSHHFSKNIEFLTQDNRIVLSKGVVQNVNAASHNRPLLIILTWLMSKRRHVMKFVNLYMEQGFDVALVSLTPWQLMWPTKGSRLVAVDLLSFLKQNESYQQILLHGFSVGGYMWGEVLDIMQRDREKYNDIADKIIGQVWDSIVDVGQIPFGMPRAVFPKNKVLQSMLRKYMEYHMKTFYKQSTQYYIRSSQLFHSTFLRVPSLLFISKTDPVGTATSNLNLRDNWESLGIKTYVKIFEESPHVAHFYTYPKEYVAELYAFLQKLNLIQNEEKIRARF</sequence>
<gene>
    <name evidence="2 3" type="primary">LOC106741690</name>
</gene>
<dbReference type="AlphaFoldDB" id="A0A6P3WU87"/>
<dbReference type="PANTHER" id="PTHR20908">
    <property type="entry name" value="LD15586P"/>
    <property type="match status" value="1"/>
</dbReference>
<dbReference type="RefSeq" id="XP_014469438.1">
    <property type="nucleotide sequence ID" value="XM_014613952.1"/>
</dbReference>
<accession>A0A6P3WU87</accession>
<dbReference type="PANTHER" id="PTHR20908:SF1">
    <property type="entry name" value="LD15586P"/>
    <property type="match status" value="1"/>
</dbReference>
<keyword evidence="1" id="KW-1185">Reference proteome</keyword>